<sequence>MIASIVLYILFSFCLRGNLLVALLGKWFCVQFVLRPGAKDENMYSNGLSFRKPSKAMKMLYYPMAHTIAVLPPIIYRWDEPFGSTGFCAIVFALSGFINVVLFILTRPPLLLGNDDASGTMVHTRIAPSAPVRAQSRTARSSSFPLAAVPTPPAPILSFPLAHTQTEHIRGLDEQGFLPRLRVGAPQARHRSQ</sequence>
<keyword evidence="1" id="KW-1133">Transmembrane helix</keyword>
<keyword evidence="3" id="KW-1185">Reference proteome</keyword>
<evidence type="ECO:0000256" key="1">
    <source>
        <dbReference type="SAM" id="Phobius"/>
    </source>
</evidence>
<dbReference type="OrthoDB" id="100006at2759"/>
<feature type="transmembrane region" description="Helical" evidence="1">
    <location>
        <begin position="6"/>
        <end position="29"/>
    </location>
</feature>
<dbReference type="InParanoid" id="A0A067M737"/>
<evidence type="ECO:0000313" key="3">
    <source>
        <dbReference type="Proteomes" id="UP000027195"/>
    </source>
</evidence>
<dbReference type="AlphaFoldDB" id="A0A067M737"/>
<feature type="transmembrane region" description="Helical" evidence="1">
    <location>
        <begin position="82"/>
        <end position="105"/>
    </location>
</feature>
<dbReference type="HOGENOM" id="CLU_1408530_0_0_1"/>
<organism evidence="2 3">
    <name type="scientific">Botryobasidium botryosum (strain FD-172 SS1)</name>
    <dbReference type="NCBI Taxonomy" id="930990"/>
    <lineage>
        <taxon>Eukaryota</taxon>
        <taxon>Fungi</taxon>
        <taxon>Dikarya</taxon>
        <taxon>Basidiomycota</taxon>
        <taxon>Agaricomycotina</taxon>
        <taxon>Agaricomycetes</taxon>
        <taxon>Cantharellales</taxon>
        <taxon>Botryobasidiaceae</taxon>
        <taxon>Botryobasidium</taxon>
    </lineage>
</organism>
<gene>
    <name evidence="2" type="ORF">BOTBODRAFT_189885</name>
</gene>
<protein>
    <submittedName>
        <fullName evidence="2">Uncharacterized protein</fullName>
    </submittedName>
</protein>
<proteinExistence type="predicted"/>
<reference evidence="3" key="1">
    <citation type="journal article" date="2014" name="Proc. Natl. Acad. Sci. U.S.A.">
        <title>Extensive sampling of basidiomycete genomes demonstrates inadequacy of the white-rot/brown-rot paradigm for wood decay fungi.</title>
        <authorList>
            <person name="Riley R."/>
            <person name="Salamov A.A."/>
            <person name="Brown D.W."/>
            <person name="Nagy L.G."/>
            <person name="Floudas D."/>
            <person name="Held B.W."/>
            <person name="Levasseur A."/>
            <person name="Lombard V."/>
            <person name="Morin E."/>
            <person name="Otillar R."/>
            <person name="Lindquist E.A."/>
            <person name="Sun H."/>
            <person name="LaButti K.M."/>
            <person name="Schmutz J."/>
            <person name="Jabbour D."/>
            <person name="Luo H."/>
            <person name="Baker S.E."/>
            <person name="Pisabarro A.G."/>
            <person name="Walton J.D."/>
            <person name="Blanchette R.A."/>
            <person name="Henrissat B."/>
            <person name="Martin F."/>
            <person name="Cullen D."/>
            <person name="Hibbett D.S."/>
            <person name="Grigoriev I.V."/>
        </authorList>
    </citation>
    <scope>NUCLEOTIDE SEQUENCE [LARGE SCALE GENOMIC DNA]</scope>
    <source>
        <strain evidence="3">FD-172 SS1</strain>
    </source>
</reference>
<accession>A0A067M737</accession>
<evidence type="ECO:0000313" key="2">
    <source>
        <dbReference type="EMBL" id="KDQ11334.1"/>
    </source>
</evidence>
<dbReference type="Proteomes" id="UP000027195">
    <property type="component" value="Unassembled WGS sequence"/>
</dbReference>
<name>A0A067M737_BOTB1</name>
<keyword evidence="1" id="KW-0472">Membrane</keyword>
<dbReference type="EMBL" id="KL198059">
    <property type="protein sequence ID" value="KDQ11334.1"/>
    <property type="molecule type" value="Genomic_DNA"/>
</dbReference>
<keyword evidence="1" id="KW-0812">Transmembrane</keyword>
<feature type="transmembrane region" description="Helical" evidence="1">
    <location>
        <begin position="59"/>
        <end position="76"/>
    </location>
</feature>